<dbReference type="GO" id="GO:0016788">
    <property type="term" value="F:hydrolase activity, acting on ester bonds"/>
    <property type="evidence" value="ECO:0007669"/>
    <property type="project" value="InterPro"/>
</dbReference>
<dbReference type="Proteomes" id="UP000234331">
    <property type="component" value="Unassembled WGS sequence"/>
</dbReference>
<dbReference type="NCBIfam" id="TIGR01643">
    <property type="entry name" value="YD_repeat_2x"/>
    <property type="match status" value="2"/>
</dbReference>
<accession>A0A2I2KND0</accession>
<dbReference type="PANTHER" id="PTHR32305">
    <property type="match status" value="1"/>
</dbReference>
<dbReference type="InterPro" id="IPR022385">
    <property type="entry name" value="Rhs_assc_core"/>
</dbReference>
<dbReference type="InterPro" id="IPR009105">
    <property type="entry name" value="Colicin_E3_ribonuclease"/>
</dbReference>
<dbReference type="EMBL" id="FZMO01000084">
    <property type="protein sequence ID" value="SNQ47173.1"/>
    <property type="molecule type" value="Genomic_DNA"/>
</dbReference>
<protein>
    <submittedName>
        <fullName evidence="7">YD repeat protein</fullName>
    </submittedName>
</protein>
<evidence type="ECO:0000259" key="5">
    <source>
        <dbReference type="Pfam" id="PF09000"/>
    </source>
</evidence>
<keyword evidence="3" id="KW-0732">Signal</keyword>
<dbReference type="InterPro" id="IPR050708">
    <property type="entry name" value="T6SS_VgrG/RHS"/>
</dbReference>
<dbReference type="GO" id="GO:0005576">
    <property type="term" value="C:extracellular region"/>
    <property type="evidence" value="ECO:0007669"/>
    <property type="project" value="UniProtKB-SubCell"/>
</dbReference>
<organism evidence="7 8">
    <name type="scientific">Frankia canadensis</name>
    <dbReference type="NCBI Taxonomy" id="1836972"/>
    <lineage>
        <taxon>Bacteria</taxon>
        <taxon>Bacillati</taxon>
        <taxon>Actinomycetota</taxon>
        <taxon>Actinomycetes</taxon>
        <taxon>Frankiales</taxon>
        <taxon>Frankiaceae</taxon>
        <taxon>Frankia</taxon>
    </lineage>
</organism>
<evidence type="ECO:0000256" key="1">
    <source>
        <dbReference type="ARBA" id="ARBA00004613"/>
    </source>
</evidence>
<name>A0A2I2KND0_9ACTN</name>
<feature type="compositionally biased region" description="Low complexity" evidence="4">
    <location>
        <begin position="39"/>
        <end position="59"/>
    </location>
</feature>
<dbReference type="InterPro" id="IPR055372">
    <property type="entry name" value="CBM96"/>
</dbReference>
<evidence type="ECO:0000259" key="6">
    <source>
        <dbReference type="Pfam" id="PF24517"/>
    </source>
</evidence>
<dbReference type="InterPro" id="IPR006530">
    <property type="entry name" value="YD"/>
</dbReference>
<dbReference type="InterPro" id="IPR036725">
    <property type="entry name" value="ColE3_ribonuclease_sf"/>
</dbReference>
<feature type="domain" description="Carbohydrate-binding module family 96" evidence="6">
    <location>
        <begin position="305"/>
        <end position="432"/>
    </location>
</feature>
<dbReference type="GO" id="GO:0003723">
    <property type="term" value="F:RNA binding"/>
    <property type="evidence" value="ECO:0007669"/>
    <property type="project" value="InterPro"/>
</dbReference>
<evidence type="ECO:0000256" key="4">
    <source>
        <dbReference type="SAM" id="MobiDB-lite"/>
    </source>
</evidence>
<sequence length="2055" mass="214737">MMRASPVRSGWSFTRLLTLLLVAALAVTIVQFVPAGRSPAQAAPAGAGGQDPPAATGPAERPDLVSAQLAAHAEKRRIEVTDARSESTSTFVNPDGTITVDSYSGIRRVRRGDGWADVDPTLVLADGKVTPKVAKAGIVLSAGGKSAGDVATLVDGTREVAFGWPTALPAPELKGDTATYHDVSADTDLVVKVVATGYDVRIVARTPAAAQAALRLPMRLKGLTAAREASGELRLSAGGKVTARSPAPLMWDSHVDPKAKLPDHTHGVDAALEGTSAAPTLALKPDKGWLTDPARRYPVTIDPAATLADNLDTDVNNANPTTNYDTSDQLRVGNYLGAAVNRSFLSFDDSAIKGRHVTSAVLNLWQEGSATCTVEPTIVQGAGGMGAGTTWNTQPSSDGITWGTATFNNGGSCTGSGGTNIDITGLVDAWAHNGFPAPETLTIRAPSETDANQFKYFYSGDTPLAPHISTTYNSYPTTIAGRFTSPCSAQCGGTPPTVITNATSPTLSGYTTDDDGGTVRMDFEVWDSAGTTKITGGSTDFIVQNTQGSWTVPAGLLTNGTSYEWRSRAFDGTDYSTAWSSWIPFTIDTTAPSAPTALTSTAWPSGGWSGTTSGTVSWTSPGGDTASFLYGLDEPSPSTSTTGTASATLTPTAGLHTFYLRTVDKAGNLSPVVTYKFGVGTGALASPEPQSRAQRFVTLRGEAPSSQVSVAYHYRKGTDPSLPWLDVPTGAVTIQGTTSHPTWPVSRNSSGLFDNQVWSLPTTFGGNDGPVQVQACFATSGGTITCTAATTFQYTINAFSDTNATTKVGPGTLAPLTGDFAVSATDVSLPTYIGTLAVGRTLTTLTPPGATSTPAGVFGPGWTSNIPGPSSGSANRTLTDNTDSGGYVTLTSAEGAPAVYTRVGSGSYPYHYAGVADTAADGSTLTKDSATQFTLTEVDGTRTTWNTATVGGTTIWVDDRVMEPGNANTSTFTVDAQGRTTRILAPVPAGVTCTGTLGAGCRALTISYATSTTATADGGDPATWGDYTGRISSISMSLNGAAPVEVARYKFDTTGRLREEYDPRLDTAGGGHLATLYWYSAENRVQGYIPPGQETWNFNYDSYGRLISLTRARPGGAGNATQSIVYDIPLTGGSAPVDMSPAAVGTWGQQDLPFFVTAVFPASHVPSSPPGASDWPYADLTYMDANGREVNAASYGAGAWQVTTTEHDARGNVIRTLSAENRDQALSPTADTDPTVAALTDSAARAQLLDTDISWSSDGVVPVDSYGPKHRYVTNGGTRTSARLHTHTDYDQGAPGGGAIYHLPTTVTTSAYDGSADTDTRKVISGYEAKTGGDAATSGWTLRKPTVVTTWMGGSDPDVVRTSYYNLAGQPVEVHQPKANAAGTDAFTTVTSYFTPTGTGSCVNASWAGLACREAPAAQPTSGNPLPATTYTYNNLNEPLTAVETVNSTTRTTTTAYDTAGRKTSAGVAVSPAADGGATVPTATYGYSPDNGQPTTTTAGGITLTTGYDTWGLVTSQTDADGNTTSTGYDIDGQTSTVNDGKGVYTYTYDGSTEHRGVVTSLNVGAGSAPSTFTATYNGDGKVATETYPNGLVATSQYDNTASPTALTYAKSGTIWLGYSEIDNINGQGRIVGTPNQGIEYLYDPSGRLTLARDVRAASGAQTCTSRRYAYDLDSNRTAETSYPDAGTNAPGATCSTSTTPTYTLTHSYDQADRQTDSGYTYDLFGRTTTVSAADAGGTALTVGYAADDMVASETAGSTTRTYTLDPARRVRSWTQGSTTSTNHYTGDTADSPAWIADSSTTWTRNIHGIGGGLAALQDNTGTVTIQLANIHGDIVATAPDTTTASSTSSFQESNEFGKPYTPATAYPRYGWLGSQQRSHDTLSGVILMGARLYNPTTGRFLQTDPIPGGSDNPYDYAHQDPYNSFDLDGRFALVAGLVGFAVADWWNPAGWAVVGVVGAYVVYRVGKQIVFAKKSDNGRVEAAPPASSPFWKSLKVYKNSVRYNGKNGKARRYYQWDNLHGDVEVWDSKGNHLGSADPETGEIYKPGKGHKIRW</sequence>
<keyword evidence="8" id="KW-1185">Reference proteome</keyword>
<dbReference type="Pfam" id="PF24517">
    <property type="entry name" value="CBM96"/>
    <property type="match status" value="1"/>
</dbReference>
<dbReference type="Gene3D" id="3.10.380.10">
    <property type="entry name" value="Colicin E3-like ribonuclease domain"/>
    <property type="match status" value="1"/>
</dbReference>
<dbReference type="PANTHER" id="PTHR32305:SF15">
    <property type="entry name" value="PROTEIN RHSA-RELATED"/>
    <property type="match status" value="1"/>
</dbReference>
<dbReference type="Gene3D" id="2.180.10.10">
    <property type="entry name" value="RHS repeat-associated core"/>
    <property type="match status" value="1"/>
</dbReference>
<keyword evidence="2" id="KW-0964">Secreted</keyword>
<dbReference type="NCBIfam" id="TIGR03696">
    <property type="entry name" value="Rhs_assc_core"/>
    <property type="match status" value="1"/>
</dbReference>
<gene>
    <name evidence="7" type="ORF">FRACA_1740008</name>
</gene>
<feature type="region of interest" description="Disordered" evidence="4">
    <location>
        <begin position="39"/>
        <end position="60"/>
    </location>
</feature>
<dbReference type="NCBIfam" id="NF033679">
    <property type="entry name" value="DNRLRE_dom"/>
    <property type="match status" value="1"/>
</dbReference>
<dbReference type="GO" id="GO:0043022">
    <property type="term" value="F:ribosome binding"/>
    <property type="evidence" value="ECO:0007669"/>
    <property type="project" value="InterPro"/>
</dbReference>
<comment type="subcellular location">
    <subcellularLocation>
        <location evidence="1">Secreted</location>
    </subcellularLocation>
</comment>
<dbReference type="Pfam" id="PF09000">
    <property type="entry name" value="Cytotoxic"/>
    <property type="match status" value="1"/>
</dbReference>
<evidence type="ECO:0000313" key="7">
    <source>
        <dbReference type="EMBL" id="SNQ47173.1"/>
    </source>
</evidence>
<dbReference type="SUPFAM" id="SSF63840">
    <property type="entry name" value="Ribonuclease domain of colicin E3"/>
    <property type="match status" value="1"/>
</dbReference>
<feature type="domain" description="Colicin E3-like ribonuclease" evidence="5">
    <location>
        <begin position="2009"/>
        <end position="2049"/>
    </location>
</feature>
<evidence type="ECO:0000313" key="8">
    <source>
        <dbReference type="Proteomes" id="UP000234331"/>
    </source>
</evidence>
<reference evidence="7 8" key="1">
    <citation type="submission" date="2017-06" db="EMBL/GenBank/DDBJ databases">
        <authorList>
            <person name="Kim H.J."/>
            <person name="Triplett B.A."/>
        </authorList>
    </citation>
    <scope>NUCLEOTIDE SEQUENCE [LARGE SCALE GENOMIC DNA]</scope>
    <source>
        <strain evidence="7">FRACA_ARgP5</strain>
    </source>
</reference>
<proteinExistence type="predicted"/>
<evidence type="ECO:0000256" key="3">
    <source>
        <dbReference type="ARBA" id="ARBA00022729"/>
    </source>
</evidence>
<evidence type="ECO:0000256" key="2">
    <source>
        <dbReference type="ARBA" id="ARBA00022525"/>
    </source>
</evidence>